<evidence type="ECO:0000313" key="2">
    <source>
        <dbReference type="Proteomes" id="UP000183832"/>
    </source>
</evidence>
<proteinExistence type="predicted"/>
<organism evidence="1 2">
    <name type="scientific">Clunio marinus</name>
    <dbReference type="NCBI Taxonomy" id="568069"/>
    <lineage>
        <taxon>Eukaryota</taxon>
        <taxon>Metazoa</taxon>
        <taxon>Ecdysozoa</taxon>
        <taxon>Arthropoda</taxon>
        <taxon>Hexapoda</taxon>
        <taxon>Insecta</taxon>
        <taxon>Pterygota</taxon>
        <taxon>Neoptera</taxon>
        <taxon>Endopterygota</taxon>
        <taxon>Diptera</taxon>
        <taxon>Nematocera</taxon>
        <taxon>Chironomoidea</taxon>
        <taxon>Chironomidae</taxon>
        <taxon>Clunio</taxon>
    </lineage>
</organism>
<accession>A0A1J1HLV3</accession>
<reference evidence="1 2" key="1">
    <citation type="submission" date="2015-04" db="EMBL/GenBank/DDBJ databases">
        <authorList>
            <person name="Syromyatnikov M.Y."/>
            <person name="Popov V.N."/>
        </authorList>
    </citation>
    <scope>NUCLEOTIDE SEQUENCE [LARGE SCALE GENOMIC DNA]</scope>
</reference>
<name>A0A1J1HLV3_9DIPT</name>
<keyword evidence="2" id="KW-1185">Reference proteome</keyword>
<protein>
    <submittedName>
        <fullName evidence="1">CLUMA_CG001247, isoform A</fullName>
    </submittedName>
</protein>
<sequence length="91" mass="10467">MIIRQLSVPLVQSLSFSQSVQHSGELINNYKALMSPFHMKLFFFILVSFIFECCDGKKKETSRNSSDRKSSKRAQTDCVHFGELKAKAYEQ</sequence>
<dbReference type="Proteomes" id="UP000183832">
    <property type="component" value="Unassembled WGS sequence"/>
</dbReference>
<dbReference type="AlphaFoldDB" id="A0A1J1HLV3"/>
<gene>
    <name evidence="1" type="ORF">CLUMA_CG001247</name>
</gene>
<dbReference type="EMBL" id="CVRI01000004">
    <property type="protein sequence ID" value="CRK87446.1"/>
    <property type="molecule type" value="Genomic_DNA"/>
</dbReference>
<evidence type="ECO:0000313" key="1">
    <source>
        <dbReference type="EMBL" id="CRK87446.1"/>
    </source>
</evidence>